<evidence type="ECO:0000256" key="1">
    <source>
        <dbReference type="ARBA" id="ARBA00004429"/>
    </source>
</evidence>
<proteinExistence type="inferred from homology"/>
<keyword evidence="4" id="KW-0997">Cell inner membrane</keyword>
<evidence type="ECO:0000256" key="4">
    <source>
        <dbReference type="ARBA" id="ARBA00022519"/>
    </source>
</evidence>
<comment type="subcellular location">
    <subcellularLocation>
        <location evidence="1">Cell inner membrane</location>
        <topology evidence="1">Multi-pass membrane protein</topology>
    </subcellularLocation>
</comment>
<organism evidence="10 11">
    <name type="scientific">Anaerobaca lacustris</name>
    <dbReference type="NCBI Taxonomy" id="3044600"/>
    <lineage>
        <taxon>Bacteria</taxon>
        <taxon>Pseudomonadati</taxon>
        <taxon>Planctomycetota</taxon>
        <taxon>Phycisphaerae</taxon>
        <taxon>Sedimentisphaerales</taxon>
        <taxon>Anaerobacaceae</taxon>
        <taxon>Anaerobaca</taxon>
    </lineage>
</organism>
<feature type="domain" description="Type II secretion system protein GspF" evidence="9">
    <location>
        <begin position="70"/>
        <end position="193"/>
    </location>
</feature>
<feature type="transmembrane region" description="Helical" evidence="8">
    <location>
        <begin position="377"/>
        <end position="398"/>
    </location>
</feature>
<keyword evidence="7 8" id="KW-0472">Membrane</keyword>
<reference evidence="10" key="1">
    <citation type="submission" date="2023-05" db="EMBL/GenBank/DDBJ databases">
        <title>Anaerotaeda fermentans gen. nov., sp. nov., a novel anaerobic planctomycete of the new family within the order Sedimentisphaerales isolated from Taman Peninsula, Russia.</title>
        <authorList>
            <person name="Khomyakova M.A."/>
            <person name="Merkel A.Y."/>
            <person name="Slobodkin A.I."/>
        </authorList>
    </citation>
    <scope>NUCLEOTIDE SEQUENCE</scope>
    <source>
        <strain evidence="10">M17dextr</strain>
    </source>
</reference>
<dbReference type="InterPro" id="IPR018076">
    <property type="entry name" value="T2SS_GspF_dom"/>
</dbReference>
<evidence type="ECO:0000259" key="9">
    <source>
        <dbReference type="Pfam" id="PF00482"/>
    </source>
</evidence>
<dbReference type="GO" id="GO:0005886">
    <property type="term" value="C:plasma membrane"/>
    <property type="evidence" value="ECO:0007669"/>
    <property type="project" value="UniProtKB-SubCell"/>
</dbReference>
<comment type="similarity">
    <text evidence="2">Belongs to the GSP F family.</text>
</comment>
<keyword evidence="6 8" id="KW-1133">Transmembrane helix</keyword>
<dbReference type="Gene3D" id="1.20.81.30">
    <property type="entry name" value="Type II secretion system (T2SS), domain F"/>
    <property type="match status" value="2"/>
</dbReference>
<name>A0AAW6TYC0_9BACT</name>
<evidence type="ECO:0000313" key="11">
    <source>
        <dbReference type="Proteomes" id="UP001431776"/>
    </source>
</evidence>
<keyword evidence="5 8" id="KW-0812">Transmembrane</keyword>
<comment type="caution">
    <text evidence="10">The sequence shown here is derived from an EMBL/GenBank/DDBJ whole genome shotgun (WGS) entry which is preliminary data.</text>
</comment>
<dbReference type="RefSeq" id="WP_349243824.1">
    <property type="nucleotide sequence ID" value="NZ_JASCXX010000004.1"/>
</dbReference>
<dbReference type="PANTHER" id="PTHR30012:SF0">
    <property type="entry name" value="TYPE II SECRETION SYSTEM PROTEIN F-RELATED"/>
    <property type="match status" value="1"/>
</dbReference>
<feature type="domain" description="Type II secretion system protein GspF" evidence="9">
    <location>
        <begin position="274"/>
        <end position="396"/>
    </location>
</feature>
<keyword evidence="11" id="KW-1185">Reference proteome</keyword>
<evidence type="ECO:0000256" key="3">
    <source>
        <dbReference type="ARBA" id="ARBA00022475"/>
    </source>
</evidence>
<evidence type="ECO:0000256" key="5">
    <source>
        <dbReference type="ARBA" id="ARBA00022692"/>
    </source>
</evidence>
<dbReference type="FunFam" id="1.20.81.30:FF:000001">
    <property type="entry name" value="Type II secretion system protein F"/>
    <property type="match status" value="2"/>
</dbReference>
<evidence type="ECO:0000256" key="7">
    <source>
        <dbReference type="ARBA" id="ARBA00023136"/>
    </source>
</evidence>
<dbReference type="InterPro" id="IPR003004">
    <property type="entry name" value="GspF/PilC"/>
</dbReference>
<dbReference type="GO" id="GO:0015628">
    <property type="term" value="P:protein secretion by the type II secretion system"/>
    <property type="evidence" value="ECO:0007669"/>
    <property type="project" value="TreeGrafter"/>
</dbReference>
<dbReference type="InterPro" id="IPR042094">
    <property type="entry name" value="T2SS_GspF_sf"/>
</dbReference>
<gene>
    <name evidence="10" type="ORF">QJ522_05135</name>
</gene>
<keyword evidence="3" id="KW-1003">Cell membrane</keyword>
<dbReference type="PANTHER" id="PTHR30012">
    <property type="entry name" value="GENERAL SECRETION PATHWAY PROTEIN"/>
    <property type="match status" value="1"/>
</dbReference>
<protein>
    <submittedName>
        <fullName evidence="10">Type II secretion system F family protein</fullName>
    </submittedName>
</protein>
<evidence type="ECO:0000256" key="8">
    <source>
        <dbReference type="SAM" id="Phobius"/>
    </source>
</evidence>
<sequence>MPRYQYTAIAAGGKKVKGTITAESPYAARKQLRVRSVHPSSMSEISSASESQRILFSSLRRVSRSQIVDFTKQLATLLNSGIKLTESLSVLTLQTSDHRFKTALTEIRDRVVTGESFTDALSEYRDYFDVIYVAMVRVGEVTGTLGGSLRTIANFMEKRQRVEAKVITAMIYPIVLICFCLFAVLILTTQVIPKIGAQIERAGQELPWITAQLMNFSHIVMSWWILVILAGVAAVVLILRKIFRTERGAYLRDKFLLSLPFFGPLIKQRVVARFASTLSTLIGSGLAMAESLRVVAETTGNSLMKRAIQHARERILAGADIAAPLRDSGVIDPAIAHMVAVGEKSGELETMLKSISENLEASTDVVIERLSAAVEPVIIIFMAGVVGVIAYATILPILRISVVNF</sequence>
<dbReference type="EMBL" id="JASCXX010000004">
    <property type="protein sequence ID" value="MDI6448419.1"/>
    <property type="molecule type" value="Genomic_DNA"/>
</dbReference>
<evidence type="ECO:0000256" key="2">
    <source>
        <dbReference type="ARBA" id="ARBA00005745"/>
    </source>
</evidence>
<feature type="transmembrane region" description="Helical" evidence="8">
    <location>
        <begin position="221"/>
        <end position="239"/>
    </location>
</feature>
<feature type="transmembrane region" description="Helical" evidence="8">
    <location>
        <begin position="166"/>
        <end position="187"/>
    </location>
</feature>
<evidence type="ECO:0000313" key="10">
    <source>
        <dbReference type="EMBL" id="MDI6448419.1"/>
    </source>
</evidence>
<accession>A0AAW6TYC0</accession>
<evidence type="ECO:0000256" key="6">
    <source>
        <dbReference type="ARBA" id="ARBA00022989"/>
    </source>
</evidence>
<dbReference type="Pfam" id="PF00482">
    <property type="entry name" value="T2SSF"/>
    <property type="match status" value="2"/>
</dbReference>
<dbReference type="PRINTS" id="PR00812">
    <property type="entry name" value="BCTERIALGSPF"/>
</dbReference>
<dbReference type="Proteomes" id="UP001431776">
    <property type="component" value="Unassembled WGS sequence"/>
</dbReference>
<dbReference type="AlphaFoldDB" id="A0AAW6TYC0"/>